<proteinExistence type="predicted"/>
<dbReference type="Proteomes" id="UP001642409">
    <property type="component" value="Unassembled WGS sequence"/>
</dbReference>
<reference evidence="1" key="1">
    <citation type="submission" date="2023-06" db="EMBL/GenBank/DDBJ databases">
        <authorList>
            <person name="Kurt Z."/>
        </authorList>
    </citation>
    <scope>NUCLEOTIDE SEQUENCE</scope>
</reference>
<dbReference type="AlphaFoldDB" id="A0AA86NSX5"/>
<dbReference type="EMBL" id="CATOUU010000336">
    <property type="protein sequence ID" value="CAI9925079.1"/>
    <property type="molecule type" value="Genomic_DNA"/>
</dbReference>
<name>A0AA86NSX5_9EUKA</name>
<accession>A0AA86NSX5</accession>
<protein>
    <submittedName>
        <fullName evidence="2">Hypothetical_protein</fullName>
    </submittedName>
</protein>
<evidence type="ECO:0000313" key="1">
    <source>
        <dbReference type="EMBL" id="CAI9925079.1"/>
    </source>
</evidence>
<keyword evidence="3" id="KW-1185">Reference proteome</keyword>
<gene>
    <name evidence="1" type="ORF">HINF_LOCUS12724</name>
    <name evidence="2" type="ORF">HINF_LOCUS48656</name>
</gene>
<evidence type="ECO:0000313" key="2">
    <source>
        <dbReference type="EMBL" id="CAL6059254.1"/>
    </source>
</evidence>
<reference evidence="2 3" key="2">
    <citation type="submission" date="2024-07" db="EMBL/GenBank/DDBJ databases">
        <authorList>
            <person name="Akdeniz Z."/>
        </authorList>
    </citation>
    <scope>NUCLEOTIDE SEQUENCE [LARGE SCALE GENOMIC DNA]</scope>
</reference>
<dbReference type="EMBL" id="CAXDID020000225">
    <property type="protein sequence ID" value="CAL6059254.1"/>
    <property type="molecule type" value="Genomic_DNA"/>
</dbReference>
<sequence length="130" mass="15035">MLTYRQLNAGCALKQHSKLKITNHGFVMHLNQNQCQSVIAYIVYQTLQIDDNPKLQMCSLTTVLKQFVLKPDTDENCKFRKQLRRITPAINLSPIVRSVSRKLGSDLLIAKEEVWSFLKADRNRSAKRFN</sequence>
<evidence type="ECO:0000313" key="3">
    <source>
        <dbReference type="Proteomes" id="UP001642409"/>
    </source>
</evidence>
<comment type="caution">
    <text evidence="1">The sequence shown here is derived from an EMBL/GenBank/DDBJ whole genome shotgun (WGS) entry which is preliminary data.</text>
</comment>
<organism evidence="1">
    <name type="scientific">Hexamita inflata</name>
    <dbReference type="NCBI Taxonomy" id="28002"/>
    <lineage>
        <taxon>Eukaryota</taxon>
        <taxon>Metamonada</taxon>
        <taxon>Diplomonadida</taxon>
        <taxon>Hexamitidae</taxon>
        <taxon>Hexamitinae</taxon>
        <taxon>Hexamita</taxon>
    </lineage>
</organism>